<dbReference type="Pfam" id="PF03167">
    <property type="entry name" value="UDG"/>
    <property type="match status" value="1"/>
</dbReference>
<dbReference type="SMART" id="SM00987">
    <property type="entry name" value="UreE_C"/>
    <property type="match status" value="1"/>
</dbReference>
<dbReference type="SMART" id="SM00986">
    <property type="entry name" value="UDG"/>
    <property type="match status" value="1"/>
</dbReference>
<keyword evidence="3" id="KW-1185">Reference proteome</keyword>
<dbReference type="InterPro" id="IPR036895">
    <property type="entry name" value="Uracil-DNA_glycosylase-like_sf"/>
</dbReference>
<dbReference type="CDD" id="cd10032">
    <property type="entry name" value="UDG-F6_HDG"/>
    <property type="match status" value="1"/>
</dbReference>
<proteinExistence type="predicted"/>
<name>A0A0C5VBZ0_9GAMM</name>
<gene>
    <name evidence="2" type="ORF">YC6258_04833</name>
</gene>
<dbReference type="Proteomes" id="UP000032266">
    <property type="component" value="Chromosome"/>
</dbReference>
<dbReference type="HOGENOM" id="CLU_094865_1_0_6"/>
<evidence type="ECO:0000313" key="2">
    <source>
        <dbReference type="EMBL" id="AJQ96865.1"/>
    </source>
</evidence>
<dbReference type="NCBIfam" id="TIGR04274">
    <property type="entry name" value="hypoxanDNAglyco"/>
    <property type="match status" value="1"/>
</dbReference>
<dbReference type="InterPro" id="IPR026353">
    <property type="entry name" value="Hypoxan-DNA_Glyclase"/>
</dbReference>
<feature type="domain" description="Uracil-DNA glycosylase-like" evidence="1">
    <location>
        <begin position="8"/>
        <end position="164"/>
    </location>
</feature>
<evidence type="ECO:0000259" key="1">
    <source>
        <dbReference type="SMART" id="SM00986"/>
    </source>
</evidence>
<organism evidence="2 3">
    <name type="scientific">Gynuella sunshinyii YC6258</name>
    <dbReference type="NCBI Taxonomy" id="1445510"/>
    <lineage>
        <taxon>Bacteria</taxon>
        <taxon>Pseudomonadati</taxon>
        <taxon>Pseudomonadota</taxon>
        <taxon>Gammaproteobacteria</taxon>
        <taxon>Oceanospirillales</taxon>
        <taxon>Saccharospirillaceae</taxon>
        <taxon>Gynuella</taxon>
    </lineage>
</organism>
<dbReference type="SUPFAM" id="SSF52141">
    <property type="entry name" value="Uracil-DNA glycosylase-like"/>
    <property type="match status" value="1"/>
</dbReference>
<dbReference type="RefSeq" id="WP_044618770.1">
    <property type="nucleotide sequence ID" value="NZ_CP007142.1"/>
</dbReference>
<protein>
    <submittedName>
        <fullName evidence="2">G:T/U mismatch-specific DNA glycosylase</fullName>
    </submittedName>
</protein>
<dbReference type="PATRIC" id="fig|1445510.3.peg.4795"/>
<dbReference type="OrthoDB" id="9799921at2"/>
<dbReference type="EMBL" id="CP007142">
    <property type="protein sequence ID" value="AJQ96865.1"/>
    <property type="molecule type" value="Genomic_DNA"/>
</dbReference>
<dbReference type="Gene3D" id="3.40.470.10">
    <property type="entry name" value="Uracil-DNA glycosylase-like domain"/>
    <property type="match status" value="1"/>
</dbReference>
<accession>A0A0C5VBZ0</accession>
<dbReference type="STRING" id="1445510.YC6258_04833"/>
<dbReference type="AlphaFoldDB" id="A0A0C5VBZ0"/>
<dbReference type="KEGG" id="gsn:YC6258_04833"/>
<evidence type="ECO:0000313" key="3">
    <source>
        <dbReference type="Proteomes" id="UP000032266"/>
    </source>
</evidence>
<dbReference type="InterPro" id="IPR005122">
    <property type="entry name" value="Uracil-DNA_glycosylase-like"/>
</dbReference>
<sequence length="173" mass="20137">MNLKQSFPPVIAENSEILVLGSMPGEASLRQQQYYGHPQNLFWQILLESEGYETNTLDYADRLTLLKSKKVALWDVLEYCERRGSLDSSIVAKSEQANDLVTLLRQYKNIRKICFNGKKSYQSFNRHVFRNNTEFFHTYELVTLPSTSPANASIPRTIKYQQWVTEVWNPPRV</sequence>
<reference evidence="2 3" key="1">
    <citation type="submission" date="2014-01" db="EMBL/GenBank/DDBJ databases">
        <title>Full genme sequencing of cellulolytic bacterium Gynuella sunshinyii YC6258T gen. nov., sp. nov.</title>
        <authorList>
            <person name="Khan H."/>
            <person name="Chung E.J."/>
            <person name="Chung Y.R."/>
        </authorList>
    </citation>
    <scope>NUCLEOTIDE SEQUENCE [LARGE SCALE GENOMIC DNA]</scope>
    <source>
        <strain evidence="2 3">YC6258</strain>
    </source>
</reference>